<comment type="caution">
    <text evidence="1">The sequence shown here is derived from an EMBL/GenBank/DDBJ whole genome shotgun (WGS) entry which is preliminary data.</text>
</comment>
<name>A0A8J2JMZ9_9HEXA</name>
<sequence>MRVPRSKDSLRSVVYSKVKNLLPFTVLANHPPAPRKRLTKWTSRPRDLVDEVLAEELID</sequence>
<protein>
    <submittedName>
        <fullName evidence="1">Uncharacterized protein</fullName>
    </submittedName>
</protein>
<dbReference type="EMBL" id="CAJVCH010092118">
    <property type="protein sequence ID" value="CAG7722729.1"/>
    <property type="molecule type" value="Genomic_DNA"/>
</dbReference>
<proteinExistence type="predicted"/>
<evidence type="ECO:0000313" key="2">
    <source>
        <dbReference type="Proteomes" id="UP000708208"/>
    </source>
</evidence>
<evidence type="ECO:0000313" key="1">
    <source>
        <dbReference type="EMBL" id="CAG7722729.1"/>
    </source>
</evidence>
<keyword evidence="2" id="KW-1185">Reference proteome</keyword>
<dbReference type="OrthoDB" id="8299610at2759"/>
<accession>A0A8J2JMZ9</accession>
<dbReference type="AlphaFoldDB" id="A0A8J2JMZ9"/>
<gene>
    <name evidence="1" type="ORF">AFUS01_LOCUS11848</name>
</gene>
<organism evidence="1 2">
    <name type="scientific">Allacma fusca</name>
    <dbReference type="NCBI Taxonomy" id="39272"/>
    <lineage>
        <taxon>Eukaryota</taxon>
        <taxon>Metazoa</taxon>
        <taxon>Ecdysozoa</taxon>
        <taxon>Arthropoda</taxon>
        <taxon>Hexapoda</taxon>
        <taxon>Collembola</taxon>
        <taxon>Symphypleona</taxon>
        <taxon>Sminthuridae</taxon>
        <taxon>Allacma</taxon>
    </lineage>
</organism>
<reference evidence="1" key="1">
    <citation type="submission" date="2021-06" db="EMBL/GenBank/DDBJ databases">
        <authorList>
            <person name="Hodson N. C."/>
            <person name="Mongue J. A."/>
            <person name="Jaron S. K."/>
        </authorList>
    </citation>
    <scope>NUCLEOTIDE SEQUENCE</scope>
</reference>
<feature type="non-terminal residue" evidence="1">
    <location>
        <position position="1"/>
    </location>
</feature>
<feature type="non-terminal residue" evidence="1">
    <location>
        <position position="59"/>
    </location>
</feature>
<dbReference type="Proteomes" id="UP000708208">
    <property type="component" value="Unassembled WGS sequence"/>
</dbReference>